<evidence type="ECO:0000313" key="9">
    <source>
        <dbReference type="Proteomes" id="UP000574769"/>
    </source>
</evidence>
<evidence type="ECO:0000259" key="7">
    <source>
        <dbReference type="Pfam" id="PF09924"/>
    </source>
</evidence>
<dbReference type="PANTHER" id="PTHR34697">
    <property type="entry name" value="PHOSPHATIDYLGLYCEROL LYSYLTRANSFERASE"/>
    <property type="match status" value="1"/>
</dbReference>
<dbReference type="GO" id="GO:0005886">
    <property type="term" value="C:plasma membrane"/>
    <property type="evidence" value="ECO:0007669"/>
    <property type="project" value="UniProtKB-SubCell"/>
</dbReference>
<feature type="transmembrane region" description="Helical" evidence="6">
    <location>
        <begin position="456"/>
        <end position="477"/>
    </location>
</feature>
<keyword evidence="8" id="KW-0012">Acyltransferase</keyword>
<feature type="transmembrane region" description="Helical" evidence="6">
    <location>
        <begin position="21"/>
        <end position="40"/>
    </location>
</feature>
<dbReference type="EC" id="2.3.2.3" evidence="8"/>
<reference evidence="8 9" key="1">
    <citation type="submission" date="2020-08" db="EMBL/GenBank/DDBJ databases">
        <title>Genomic Encyclopedia of Type Strains, Phase IV (KMG-IV): sequencing the most valuable type-strain genomes for metagenomic binning, comparative biology and taxonomic classification.</title>
        <authorList>
            <person name="Goeker M."/>
        </authorList>
    </citation>
    <scope>NUCLEOTIDE SEQUENCE [LARGE SCALE GENOMIC DNA]</scope>
    <source>
        <strain evidence="8 9">DSM 15867</strain>
    </source>
</reference>
<keyword evidence="3 6" id="KW-0812">Transmembrane</keyword>
<dbReference type="InterPro" id="IPR016181">
    <property type="entry name" value="Acyl_CoA_acyltransferase"/>
</dbReference>
<feature type="transmembrane region" description="Helical" evidence="6">
    <location>
        <begin position="244"/>
        <end position="265"/>
    </location>
</feature>
<dbReference type="Pfam" id="PF09924">
    <property type="entry name" value="LPG_synthase_C"/>
    <property type="match status" value="1"/>
</dbReference>
<feature type="transmembrane region" description="Helical" evidence="6">
    <location>
        <begin position="377"/>
        <end position="395"/>
    </location>
</feature>
<gene>
    <name evidence="8" type="ORF">GGQ96_001276</name>
</gene>
<feature type="domain" description="Phosphatidylglycerol lysyltransferase C-terminal" evidence="7">
    <location>
        <begin position="542"/>
        <end position="828"/>
    </location>
</feature>
<dbReference type="PANTHER" id="PTHR34697:SF2">
    <property type="entry name" value="PHOSPHATIDYLGLYCEROL LYSYLTRANSFERASE"/>
    <property type="match status" value="1"/>
</dbReference>
<dbReference type="NCBIfam" id="NF033480">
    <property type="entry name" value="bifunc_MprF"/>
    <property type="match status" value="1"/>
</dbReference>
<dbReference type="InterPro" id="IPR024320">
    <property type="entry name" value="LPG_synthase_C"/>
</dbReference>
<dbReference type="SUPFAM" id="SSF55729">
    <property type="entry name" value="Acyl-CoA N-acyltransferases (Nat)"/>
    <property type="match status" value="1"/>
</dbReference>
<organism evidence="8 9">
    <name type="scientific">Sphingomonas abaci</name>
    <dbReference type="NCBI Taxonomy" id="237611"/>
    <lineage>
        <taxon>Bacteria</taxon>
        <taxon>Pseudomonadati</taxon>
        <taxon>Pseudomonadota</taxon>
        <taxon>Alphaproteobacteria</taxon>
        <taxon>Sphingomonadales</taxon>
        <taxon>Sphingomonadaceae</taxon>
        <taxon>Sphingomonas</taxon>
    </lineage>
</organism>
<evidence type="ECO:0000313" key="8">
    <source>
        <dbReference type="EMBL" id="MBB4617156.1"/>
    </source>
</evidence>
<dbReference type="InterPro" id="IPR051211">
    <property type="entry name" value="PG_lysyltransferase"/>
</dbReference>
<name>A0A7W7AHX5_9SPHN</name>
<feature type="transmembrane region" description="Helical" evidence="6">
    <location>
        <begin position="170"/>
        <end position="195"/>
    </location>
</feature>
<accession>A0A7W7AHX5</accession>
<keyword evidence="8" id="KW-0808">Transferase</keyword>
<keyword evidence="5 6" id="KW-0472">Membrane</keyword>
<dbReference type="GO" id="GO:0050071">
    <property type="term" value="F:phosphatidylglycerol lysyltransferase activity"/>
    <property type="evidence" value="ECO:0007669"/>
    <property type="project" value="UniProtKB-EC"/>
</dbReference>
<evidence type="ECO:0000256" key="4">
    <source>
        <dbReference type="ARBA" id="ARBA00022989"/>
    </source>
</evidence>
<keyword evidence="2" id="KW-1003">Cell membrane</keyword>
<dbReference type="Proteomes" id="UP000574769">
    <property type="component" value="Unassembled WGS sequence"/>
</dbReference>
<dbReference type="RefSeq" id="WP_184112717.1">
    <property type="nucleotide sequence ID" value="NZ_JACHNY010000002.1"/>
</dbReference>
<feature type="transmembrane region" description="Helical" evidence="6">
    <location>
        <begin position="133"/>
        <end position="158"/>
    </location>
</feature>
<dbReference type="EMBL" id="JACHNY010000002">
    <property type="protein sequence ID" value="MBB4617156.1"/>
    <property type="molecule type" value="Genomic_DNA"/>
</dbReference>
<dbReference type="Gene3D" id="3.40.630.30">
    <property type="match status" value="1"/>
</dbReference>
<keyword evidence="4 6" id="KW-1133">Transmembrane helix</keyword>
<sequence>MSDATRARLVEWISRHRRYGSVLVVMLLVGLGLAALHHLTRSIRLADVTAAFHAIDRGQVAIALALTIASYLALTVYDVLALRIVGRPLPWRTAAMASFTSYTLSHNLGLALLTGGSARYRIYTRAGLDGPDVARIVAIAGATFWMGVMAVTGAALVLHRGALVLGDVTLGATMAQLAGLAILIGIVLLILLCSFGPRRIGWRGWSVPLPSGGQALAQIGVATIDLAAASAALFVLIPGADRALLPLFILAYALAIVAALISHVPGGIGVFEAVVLAAVPVDRTALFAALIAYRVLYYLVPLALGIVLLVLHEGQRRHPNTFRGAQQVATGIAPLLMSAATFGGGAVLLLSSALPAIPARLHDLSRVVPLPFIEASHFASSLVGTGLLLLAPGLYRRLDGALVATRALLVAGAAFSLFKGIDYEEAIVCLTIAGLLHYTRDAFYRRTALVARPLSPAWLASIAVVVAVSIWVGFFSYKRVGYSDQLWWEFGTRDDPSRFLRASLGAGVVLAAAACWRLFLPAPARPGDRAREEEVLAVLTQAERTDAMLALTGDKRFLFSPDGSAFVMYQVRGSSWIVMADPVGAREAWADLLWQLRALADAAQGRLLLYQISAEVLEIAIEMGLQIIKYGEEAIVDLHRFTIETGVKRSLRHAVRKLGREGAVFALVPAAEVSALMPELAHVSDQWVTAKRHREKGFSLGRFDAHYLSHFDCAVVRVEGHIVAFANVWRTADRGELSVDLMRHANDAPSGVMDFLFVELMQWGKAQGYARFNLGLAPLSGIEGRRLAPAWAKAAALLFRHGERFYGFRGLRAYKEKYAPDWAPRYIAGPGGLSLLRALRDLNLLIGRPRLMPGWGGETQRRADGVAAE</sequence>
<evidence type="ECO:0000256" key="1">
    <source>
        <dbReference type="ARBA" id="ARBA00004651"/>
    </source>
</evidence>
<feature type="transmembrane region" description="Helical" evidence="6">
    <location>
        <begin position="332"/>
        <end position="357"/>
    </location>
</feature>
<feature type="transmembrane region" description="Helical" evidence="6">
    <location>
        <begin position="285"/>
        <end position="311"/>
    </location>
</feature>
<feature type="transmembrane region" description="Helical" evidence="6">
    <location>
        <begin position="215"/>
        <end position="237"/>
    </location>
</feature>
<evidence type="ECO:0000256" key="3">
    <source>
        <dbReference type="ARBA" id="ARBA00022692"/>
    </source>
</evidence>
<feature type="transmembrane region" description="Helical" evidence="6">
    <location>
        <begin position="60"/>
        <end position="82"/>
    </location>
</feature>
<feature type="transmembrane region" description="Helical" evidence="6">
    <location>
        <begin position="498"/>
        <end position="519"/>
    </location>
</feature>
<proteinExistence type="predicted"/>
<evidence type="ECO:0000256" key="6">
    <source>
        <dbReference type="SAM" id="Phobius"/>
    </source>
</evidence>
<evidence type="ECO:0000256" key="2">
    <source>
        <dbReference type="ARBA" id="ARBA00022475"/>
    </source>
</evidence>
<protein>
    <submittedName>
        <fullName evidence="8">Phosphatidylglycerol lysyltransferase</fullName>
        <ecNumber evidence="8">2.3.2.3</ecNumber>
    </submittedName>
</protein>
<evidence type="ECO:0000256" key="5">
    <source>
        <dbReference type="ARBA" id="ARBA00023136"/>
    </source>
</evidence>
<dbReference type="GO" id="GO:0055091">
    <property type="term" value="P:phospholipid homeostasis"/>
    <property type="evidence" value="ECO:0007669"/>
    <property type="project" value="TreeGrafter"/>
</dbReference>
<dbReference type="AlphaFoldDB" id="A0A7W7AHX5"/>
<feature type="transmembrane region" description="Helical" evidence="6">
    <location>
        <begin position="94"/>
        <end position="113"/>
    </location>
</feature>
<comment type="subcellular location">
    <subcellularLocation>
        <location evidence="1">Cell membrane</location>
        <topology evidence="1">Multi-pass membrane protein</topology>
    </subcellularLocation>
</comment>
<comment type="caution">
    <text evidence="8">The sequence shown here is derived from an EMBL/GenBank/DDBJ whole genome shotgun (WGS) entry which is preliminary data.</text>
</comment>
<feature type="transmembrane region" description="Helical" evidence="6">
    <location>
        <begin position="407"/>
        <end position="436"/>
    </location>
</feature>
<keyword evidence="9" id="KW-1185">Reference proteome</keyword>